<feature type="region of interest" description="Disordered" evidence="1">
    <location>
        <begin position="594"/>
        <end position="625"/>
    </location>
</feature>
<feature type="compositionally biased region" description="Polar residues" evidence="1">
    <location>
        <begin position="602"/>
        <end position="625"/>
    </location>
</feature>
<feature type="region of interest" description="Disordered" evidence="1">
    <location>
        <begin position="44"/>
        <end position="68"/>
    </location>
</feature>
<feature type="region of interest" description="Disordered" evidence="1">
    <location>
        <begin position="228"/>
        <end position="262"/>
    </location>
</feature>
<dbReference type="OrthoDB" id="3438628at2759"/>
<dbReference type="EMBL" id="KV441401">
    <property type="protein sequence ID" value="OAF56993.1"/>
    <property type="molecule type" value="Genomic_DNA"/>
</dbReference>
<gene>
    <name evidence="2" type="ORF">VC83_05985</name>
</gene>
<accession>A0A177A782</accession>
<feature type="region of interest" description="Disordered" evidence="1">
    <location>
        <begin position="353"/>
        <end position="412"/>
    </location>
</feature>
<dbReference type="VEuPathDB" id="FungiDB:GMDG_00607"/>
<dbReference type="AlphaFoldDB" id="A0A177A782"/>
<organism evidence="2">
    <name type="scientific">Pseudogymnoascus destructans</name>
    <dbReference type="NCBI Taxonomy" id="655981"/>
    <lineage>
        <taxon>Eukaryota</taxon>
        <taxon>Fungi</taxon>
        <taxon>Dikarya</taxon>
        <taxon>Ascomycota</taxon>
        <taxon>Pezizomycotina</taxon>
        <taxon>Leotiomycetes</taxon>
        <taxon>Thelebolales</taxon>
        <taxon>Thelebolaceae</taxon>
        <taxon>Pseudogymnoascus</taxon>
    </lineage>
</organism>
<dbReference type="eggNOG" id="ENOG502R89U">
    <property type="taxonomic scope" value="Eukaryota"/>
</dbReference>
<name>A0A177A782_9PEZI</name>
<sequence length="695" mass="72735">MASQPDDQPAKDERPRRKWTDFEATVLMNLIIRNVHRTGLEKDEFSKLSDSTAPRQKGRNSRRAKEVSNPDKFKYVDVATALNRALHKSDYTHDIPVEEVEKLLHFFLRDRKGAIAVIDRQPTARLTRSTHRIWIRGLKFLGTKAEWDNGRKAAEQVKRREDQERRLNVGNAGAIISGATGAGVADGWGDDTAAVPSGDGWGTAANENNEDASAAAGAWGDAMEVDTPAKAANDPKASDKSSRAEASSGEWGSGAADSPKAAVTNAADPWGAAVETTVESNSAAAAWGEPEAAETIVTAIAAAAANWSVNEDPFATPLPPSLSSSVNNATSNAWGVSGVSNATKVQAVVDSDPWNKTSAGRSDPVSDDAGNAWGTITGTSTNGLSSTTTEGLGKTADTAANPWGTSSESAIPSLRSAADTTADPWGTSAATSVIQPSAMDWSTEVSNVAPENSFATKTVEQAAPVRAPVDNSASMGFADAWGEPVAHAPNQSAITAADGWGEPLADTPYQPVVTTGGWGDSIEKSQGHKRTLQIATAAKLNSSEDAPTNIKDHGEAQWNKTLAPVPPGWGPTSTTVANSGTISTNMPLWASVAEEVSPPSCMDSSNGSRSPSRQGSNSDKPSNNSVQAVQVSGLGINPDRLAMLAAAETDDNEASDFETTADEGFSRGKKSFKSLAAFGSKDNAIPLKFNRLAGK</sequence>
<evidence type="ECO:0000313" key="2">
    <source>
        <dbReference type="EMBL" id="OAF56993.1"/>
    </source>
</evidence>
<feature type="compositionally biased region" description="Low complexity" evidence="1">
    <location>
        <begin position="374"/>
        <end position="395"/>
    </location>
</feature>
<proteinExistence type="predicted"/>
<dbReference type="RefSeq" id="XP_024322284.1">
    <property type="nucleotide sequence ID" value="XM_024469592.1"/>
</dbReference>
<evidence type="ECO:0000256" key="1">
    <source>
        <dbReference type="SAM" id="MobiDB-lite"/>
    </source>
</evidence>
<feature type="region of interest" description="Disordered" evidence="1">
    <location>
        <begin position="188"/>
        <end position="207"/>
    </location>
</feature>
<dbReference type="Proteomes" id="UP000077154">
    <property type="component" value="Unassembled WGS sequence"/>
</dbReference>
<dbReference type="GeneID" id="36289047"/>
<reference evidence="2" key="1">
    <citation type="submission" date="2016-03" db="EMBL/GenBank/DDBJ databases">
        <title>Updated assembly of Pseudogymnoascus destructans, the fungus causing white-nose syndrome of bats.</title>
        <authorList>
            <person name="Palmer J.M."/>
            <person name="Drees K.P."/>
            <person name="Foster J.T."/>
            <person name="Lindner D.L."/>
        </authorList>
    </citation>
    <scope>NUCLEOTIDE SEQUENCE [LARGE SCALE GENOMIC DNA]</scope>
    <source>
        <strain evidence="2">20631-21</strain>
    </source>
</reference>
<protein>
    <submittedName>
        <fullName evidence="2">Uncharacterized protein</fullName>
    </submittedName>
</protein>